<name>A0AA40KFC5_9HYME</name>
<dbReference type="EMBL" id="JAHYIQ010000044">
    <property type="protein sequence ID" value="KAK1118278.1"/>
    <property type="molecule type" value="Genomic_DNA"/>
</dbReference>
<accession>A0AA40KFC5</accession>
<protein>
    <submittedName>
        <fullName evidence="1">Uncharacterized protein</fullName>
    </submittedName>
</protein>
<evidence type="ECO:0000313" key="1">
    <source>
        <dbReference type="EMBL" id="KAK1118278.1"/>
    </source>
</evidence>
<evidence type="ECO:0000313" key="2">
    <source>
        <dbReference type="Proteomes" id="UP001177670"/>
    </source>
</evidence>
<gene>
    <name evidence="1" type="ORF">K0M31_015320</name>
</gene>
<proteinExistence type="predicted"/>
<comment type="caution">
    <text evidence="1">The sequence shown here is derived from an EMBL/GenBank/DDBJ whole genome shotgun (WGS) entry which is preliminary data.</text>
</comment>
<keyword evidence="2" id="KW-1185">Reference proteome</keyword>
<organism evidence="1 2">
    <name type="scientific">Melipona bicolor</name>
    <dbReference type="NCBI Taxonomy" id="60889"/>
    <lineage>
        <taxon>Eukaryota</taxon>
        <taxon>Metazoa</taxon>
        <taxon>Ecdysozoa</taxon>
        <taxon>Arthropoda</taxon>
        <taxon>Hexapoda</taxon>
        <taxon>Insecta</taxon>
        <taxon>Pterygota</taxon>
        <taxon>Neoptera</taxon>
        <taxon>Endopterygota</taxon>
        <taxon>Hymenoptera</taxon>
        <taxon>Apocrita</taxon>
        <taxon>Aculeata</taxon>
        <taxon>Apoidea</taxon>
        <taxon>Anthophila</taxon>
        <taxon>Apidae</taxon>
        <taxon>Melipona</taxon>
    </lineage>
</organism>
<sequence>MKNAKVIGIAKRNRKSKIEWKSLSEGRTQERVLEIVRPCLKLNKRGLLVVINRRPNVDGLNHE</sequence>
<dbReference type="AlphaFoldDB" id="A0AA40KFC5"/>
<reference evidence="1" key="1">
    <citation type="submission" date="2021-10" db="EMBL/GenBank/DDBJ databases">
        <title>Melipona bicolor Genome sequencing and assembly.</title>
        <authorList>
            <person name="Araujo N.S."/>
            <person name="Arias M.C."/>
        </authorList>
    </citation>
    <scope>NUCLEOTIDE SEQUENCE</scope>
    <source>
        <strain evidence="1">USP_2M_L1-L4_2017</strain>
        <tissue evidence="1">Whole body</tissue>
    </source>
</reference>
<dbReference type="Proteomes" id="UP001177670">
    <property type="component" value="Unassembled WGS sequence"/>
</dbReference>